<sequence length="432" mass="48318">MDGAMEEARARPSSTFPDWSALPNDLLRSIGELLDVPCCMWFRGVCRSWRLALPAMQPPWLVIPDGGYPTWMDHFTFLSLPTRSCARWALPDSRCVGSSAGWLALLDPNLSVTLLNPLTHAQVRLPPLRRDELLYPSPFGMNSDGSAGYFYAGTPSETHSSSLQHSLIQKVAFYANPTVQDYAVAVLCRNGLGLAFTKAGLNDWQWLHWPDAAGRDVPFGGELYGASNTDLDIVYHDGKFYYMTLCGQIWTLDAAAPSPVTPTPFVKCRPQLGPDHRRYGKHLVFTQDGMLHVVWSDGPGLPSLLHKESTLTRPMRMHVQSYHPGSSRARRWRKARHLNGRAFLIGSRSNSLAVPASVASAPSTWIRPNCIYFTCIMPGSDCINGESVEVLPPEIWEFDVKTGVFQECDRRDIPDSDWLEWPKAIWFTPSLL</sequence>
<accession>A0A8I6Y4V3</accession>
<dbReference type="AlphaFoldDB" id="A0A8I6Y4V3"/>
<feature type="domain" description="KIB1-4 beta-propeller" evidence="1">
    <location>
        <begin position="77"/>
        <end position="384"/>
    </location>
</feature>
<evidence type="ECO:0000313" key="3">
    <source>
        <dbReference type="Proteomes" id="UP000011116"/>
    </source>
</evidence>
<protein>
    <recommendedName>
        <fullName evidence="1">KIB1-4 beta-propeller domain-containing protein</fullName>
    </recommendedName>
</protein>
<reference evidence="2" key="2">
    <citation type="submission" date="2020-10" db="EMBL/GenBank/DDBJ databases">
        <authorList>
            <person name="Scholz U."/>
            <person name="Mascher M."/>
            <person name="Fiebig A."/>
        </authorList>
    </citation>
    <scope>NUCLEOTIDE SEQUENCE [LARGE SCALE GENOMIC DNA]</scope>
    <source>
        <strain evidence="2">cv. Morex</strain>
    </source>
</reference>
<organism evidence="2 3">
    <name type="scientific">Hordeum vulgare subsp. vulgare</name>
    <name type="common">Domesticated barley</name>
    <dbReference type="NCBI Taxonomy" id="112509"/>
    <lineage>
        <taxon>Eukaryota</taxon>
        <taxon>Viridiplantae</taxon>
        <taxon>Streptophyta</taxon>
        <taxon>Embryophyta</taxon>
        <taxon>Tracheophyta</taxon>
        <taxon>Spermatophyta</taxon>
        <taxon>Magnoliopsida</taxon>
        <taxon>Liliopsida</taxon>
        <taxon>Poales</taxon>
        <taxon>Poaceae</taxon>
        <taxon>BOP clade</taxon>
        <taxon>Pooideae</taxon>
        <taxon>Triticodae</taxon>
        <taxon>Triticeae</taxon>
        <taxon>Hordeinae</taxon>
        <taxon>Hordeum</taxon>
    </lineage>
</organism>
<dbReference type="EnsemblPlants" id="HORVU.MOREX.r3.4HG0340150.1">
    <property type="protein sequence ID" value="HORVU.MOREX.r3.4HG0340150.1.CDS1"/>
    <property type="gene ID" value="HORVU.MOREX.r3.4HG0340150"/>
</dbReference>
<evidence type="ECO:0000313" key="2">
    <source>
        <dbReference type="EnsemblPlants" id="HORVU.MOREX.r3.4HG0340150.1.CDS1"/>
    </source>
</evidence>
<dbReference type="InterPro" id="IPR036047">
    <property type="entry name" value="F-box-like_dom_sf"/>
</dbReference>
<dbReference type="Gene3D" id="1.20.1280.50">
    <property type="match status" value="1"/>
</dbReference>
<reference evidence="2" key="3">
    <citation type="submission" date="2022-01" db="UniProtKB">
        <authorList>
            <consortium name="EnsemblPlants"/>
        </authorList>
    </citation>
    <scope>IDENTIFICATION</scope>
    <source>
        <strain evidence="2">subsp. vulgare</strain>
    </source>
</reference>
<proteinExistence type="predicted"/>
<dbReference type="Proteomes" id="UP000011116">
    <property type="component" value="Chromosome 4H"/>
</dbReference>
<dbReference type="PANTHER" id="PTHR34708">
    <property type="entry name" value="OS07G0440000 PROTEIN"/>
    <property type="match status" value="1"/>
</dbReference>
<dbReference type="Pfam" id="PF03478">
    <property type="entry name" value="Beta-prop_KIB1-4"/>
    <property type="match status" value="1"/>
</dbReference>
<dbReference type="Gramene" id="HORVU.MOREX.r3.4HG0340150.1">
    <property type="protein sequence ID" value="HORVU.MOREX.r3.4HG0340150.1.CDS1"/>
    <property type="gene ID" value="HORVU.MOREX.r3.4HG0340150"/>
</dbReference>
<dbReference type="PANTHER" id="PTHR34708:SF2">
    <property type="entry name" value="OS07G0440000 PROTEIN"/>
    <property type="match status" value="1"/>
</dbReference>
<dbReference type="SUPFAM" id="SSF81383">
    <property type="entry name" value="F-box domain"/>
    <property type="match status" value="1"/>
</dbReference>
<evidence type="ECO:0000259" key="1">
    <source>
        <dbReference type="Pfam" id="PF03478"/>
    </source>
</evidence>
<dbReference type="InterPro" id="IPR005174">
    <property type="entry name" value="KIB1-4_b-propeller"/>
</dbReference>
<name>A0A8I6Y4V3_HORVV</name>
<reference evidence="3" key="1">
    <citation type="journal article" date="2012" name="Nature">
        <title>A physical, genetic and functional sequence assembly of the barley genome.</title>
        <authorList>
            <consortium name="The International Barley Genome Sequencing Consortium"/>
            <person name="Mayer K.F."/>
            <person name="Waugh R."/>
            <person name="Brown J.W."/>
            <person name="Schulman A."/>
            <person name="Langridge P."/>
            <person name="Platzer M."/>
            <person name="Fincher G.B."/>
            <person name="Muehlbauer G.J."/>
            <person name="Sato K."/>
            <person name="Close T.J."/>
            <person name="Wise R.P."/>
            <person name="Stein N."/>
        </authorList>
    </citation>
    <scope>NUCLEOTIDE SEQUENCE [LARGE SCALE GENOMIC DNA]</scope>
    <source>
        <strain evidence="3">cv. Morex</strain>
    </source>
</reference>
<keyword evidence="3" id="KW-1185">Reference proteome</keyword>